<dbReference type="Proteomes" id="UP001205906">
    <property type="component" value="Unassembled WGS sequence"/>
</dbReference>
<dbReference type="NCBIfam" id="TIGR03292">
    <property type="entry name" value="PhnH_redo"/>
    <property type="match status" value="1"/>
</dbReference>
<dbReference type="PIRSF" id="PIRSF020680">
    <property type="entry name" value="PhnH"/>
    <property type="match status" value="1"/>
</dbReference>
<sequence length="199" mass="20964">MSTALASGFRDAAHDAQKVFRVLMDALARPTTVQPLALDLIPPAPLTPELASIALALADQDAPLWLDETLGSEPAVAQWLGFHTGAPVVSDPAEAAFALVRDPRALPPLDAFALGTEEFPDRSTTVVLAVESLEGGTALRVEGPGLPRPGTLSPTPLPDEFIDTLRDNRTLFPRGVDFIFAAPGALAALPRSSRLTEEA</sequence>
<reference evidence="1 2" key="1">
    <citation type="submission" date="2022-06" db="EMBL/GenBank/DDBJ databases">
        <title>Mesorhizobium sp. strain RP14 Genome sequencing and assembly.</title>
        <authorList>
            <person name="Kim I."/>
        </authorList>
    </citation>
    <scope>NUCLEOTIDE SEQUENCE [LARGE SCALE GENOMIC DNA]</scope>
    <source>
        <strain evidence="2">RP14(2022)</strain>
    </source>
</reference>
<gene>
    <name evidence="1" type="primary">phnH</name>
    <name evidence="1" type="ORF">NGM99_00365</name>
</gene>
<dbReference type="SUPFAM" id="SSF159709">
    <property type="entry name" value="PhnH-like"/>
    <property type="match status" value="1"/>
</dbReference>
<proteinExistence type="predicted"/>
<accession>A0ABT1C072</accession>
<keyword evidence="2" id="KW-1185">Reference proteome</keyword>
<protein>
    <submittedName>
        <fullName evidence="1">Phosphonate C-P lyase system protein PhnH</fullName>
    </submittedName>
</protein>
<dbReference type="Gene3D" id="3.40.50.11310">
    <property type="entry name" value="Bacterial phosphonate metabolism protein PhnH"/>
    <property type="match status" value="1"/>
</dbReference>
<organism evidence="1 2">
    <name type="scientific">Mesorhizobium liriopis</name>
    <dbReference type="NCBI Taxonomy" id="2953882"/>
    <lineage>
        <taxon>Bacteria</taxon>
        <taxon>Pseudomonadati</taxon>
        <taxon>Pseudomonadota</taxon>
        <taxon>Alphaproteobacteria</taxon>
        <taxon>Hyphomicrobiales</taxon>
        <taxon>Phyllobacteriaceae</taxon>
        <taxon>Mesorhizobium</taxon>
    </lineage>
</organism>
<dbReference type="GO" id="GO:0016829">
    <property type="term" value="F:lyase activity"/>
    <property type="evidence" value="ECO:0007669"/>
    <property type="project" value="UniProtKB-KW"/>
</dbReference>
<dbReference type="Pfam" id="PF05845">
    <property type="entry name" value="PhnH"/>
    <property type="match status" value="1"/>
</dbReference>
<name>A0ABT1C072_9HYPH</name>
<evidence type="ECO:0000313" key="2">
    <source>
        <dbReference type="Proteomes" id="UP001205906"/>
    </source>
</evidence>
<evidence type="ECO:0000313" key="1">
    <source>
        <dbReference type="EMBL" id="MCO6048242.1"/>
    </source>
</evidence>
<dbReference type="InterPro" id="IPR038058">
    <property type="entry name" value="PhnH-like_sp"/>
</dbReference>
<dbReference type="InterPro" id="IPR008772">
    <property type="entry name" value="Phosphonate_metab_PhnH"/>
</dbReference>
<dbReference type="RefSeq" id="WP_252815066.1">
    <property type="nucleotide sequence ID" value="NZ_JAMXQS010000001.1"/>
</dbReference>
<keyword evidence="1" id="KW-0456">Lyase</keyword>
<dbReference type="EMBL" id="JAMXQS010000001">
    <property type="protein sequence ID" value="MCO6048242.1"/>
    <property type="molecule type" value="Genomic_DNA"/>
</dbReference>
<comment type="caution">
    <text evidence="1">The sequence shown here is derived from an EMBL/GenBank/DDBJ whole genome shotgun (WGS) entry which is preliminary data.</text>
</comment>